<feature type="transmembrane region" description="Helical" evidence="2">
    <location>
        <begin position="30"/>
        <end position="50"/>
    </location>
</feature>
<evidence type="ECO:0008006" key="5">
    <source>
        <dbReference type="Google" id="ProtNLM"/>
    </source>
</evidence>
<comment type="caution">
    <text evidence="3">The sequence shown here is derived from an EMBL/GenBank/DDBJ whole genome shotgun (WGS) entry which is preliminary data.</text>
</comment>
<dbReference type="OrthoDB" id="3212740at2"/>
<reference evidence="4" key="1">
    <citation type="submission" date="2015-02" db="EMBL/GenBank/DDBJ databases">
        <title>Draft Genome of Frankia sp. CpI1-S.</title>
        <authorList>
            <person name="Oshone R.T."/>
            <person name="Ngom M."/>
            <person name="Ghodhbane-Gtari F."/>
            <person name="Gtari M."/>
            <person name="Morris K."/>
            <person name="Thomas K."/>
            <person name="Sen A."/>
            <person name="Tisa L.S."/>
        </authorList>
    </citation>
    <scope>NUCLEOTIDE SEQUENCE [LARGE SCALE GENOMIC DNA]</scope>
    <source>
        <strain evidence="4">CpI1-S</strain>
    </source>
</reference>
<keyword evidence="2" id="KW-1133">Transmembrane helix</keyword>
<sequence length="360" mass="35836">MTHDVAGGPGSAGRHRSPWGKPGRILPIRWGRIIAVVVALALVVVSLVLIRGRLAGDGRAAGPVHRSGVPTAPFAPSAQRPSDVLTATTATHRPSSTAAASSTPAVGSAAATTTAPAPAIVSPSGAPTGVRSRAAGRSGAAVVPVAPRPTGSVLAVSATTVDLGPVDSVWRLDLRGEGTAPVDVAVGASPSWLAVVPDRPRVNPGADVPLVITLDRSVAPPGPVDVTVPVNARNGVGGADVRITASVDGPPRIQSVTAAPDRIVRAGCPPAAGVARSTVTVTALDETGIFAVELAAVLPGGRTTTESLSLGQATGDRSTWTGTLASTQDPGTINYTATVTDLEGRRSQSSGSLVVLPCPS</sequence>
<organism evidence="3 4">
    <name type="scientific">Frankia torreyi</name>
    <dbReference type="NCBI Taxonomy" id="1856"/>
    <lineage>
        <taxon>Bacteria</taxon>
        <taxon>Bacillati</taxon>
        <taxon>Actinomycetota</taxon>
        <taxon>Actinomycetes</taxon>
        <taxon>Frankiales</taxon>
        <taxon>Frankiaceae</taxon>
        <taxon>Frankia</taxon>
    </lineage>
</organism>
<evidence type="ECO:0000313" key="4">
    <source>
        <dbReference type="Proteomes" id="UP000032545"/>
    </source>
</evidence>
<evidence type="ECO:0000313" key="3">
    <source>
        <dbReference type="EMBL" id="KJE20941.1"/>
    </source>
</evidence>
<keyword evidence="2" id="KW-0812">Transmembrane</keyword>
<dbReference type="EMBL" id="JYFN01000047">
    <property type="protein sequence ID" value="KJE20941.1"/>
    <property type="molecule type" value="Genomic_DNA"/>
</dbReference>
<dbReference type="Proteomes" id="UP000032545">
    <property type="component" value="Unassembled WGS sequence"/>
</dbReference>
<keyword evidence="2" id="KW-0472">Membrane</keyword>
<dbReference type="PATRIC" id="fig|1502723.3.peg.4681"/>
<reference evidence="3 4" key="2">
    <citation type="journal article" date="2016" name="Genome Announc.">
        <title>Permanent Draft Genome Sequences for Two Variants of Frankia sp. Strain CpI1, the First Frankia Strain Isolated from Root Nodules of Comptonia peregrina.</title>
        <authorList>
            <person name="Oshone R."/>
            <person name="Hurst S.G.IV."/>
            <person name="Abebe-Akele F."/>
            <person name="Simpson S."/>
            <person name="Morris K."/>
            <person name="Thomas W.K."/>
            <person name="Tisa L.S."/>
        </authorList>
    </citation>
    <scope>NUCLEOTIDE SEQUENCE [LARGE SCALE GENOMIC DNA]</scope>
    <source>
        <strain evidence="4">CpI1-S</strain>
    </source>
</reference>
<name>A0A0D8B9T3_9ACTN</name>
<keyword evidence="4" id="KW-1185">Reference proteome</keyword>
<evidence type="ECO:0000256" key="1">
    <source>
        <dbReference type="SAM" id="MobiDB-lite"/>
    </source>
</evidence>
<dbReference type="AlphaFoldDB" id="A0A0D8B9T3"/>
<evidence type="ECO:0000256" key="2">
    <source>
        <dbReference type="SAM" id="Phobius"/>
    </source>
</evidence>
<protein>
    <recommendedName>
        <fullName evidence="5">BACON domain-containing protein</fullName>
    </recommendedName>
</protein>
<feature type="region of interest" description="Disordered" evidence="1">
    <location>
        <begin position="1"/>
        <end position="21"/>
    </location>
</feature>
<gene>
    <name evidence="3" type="ORF">FF36_04715</name>
</gene>
<feature type="compositionally biased region" description="Low complexity" evidence="1">
    <location>
        <begin position="86"/>
        <end position="132"/>
    </location>
</feature>
<accession>A0A0D8B9T3</accession>
<proteinExistence type="predicted"/>
<feature type="region of interest" description="Disordered" evidence="1">
    <location>
        <begin position="58"/>
        <end position="132"/>
    </location>
</feature>